<feature type="domain" description="Glycosyl hydrolase family 13 catalytic" evidence="4">
    <location>
        <begin position="45"/>
        <end position="570"/>
    </location>
</feature>
<reference evidence="5" key="1">
    <citation type="submission" date="2012-04" db="EMBL/GenBank/DDBJ databases">
        <authorList>
            <person name="Borisov I.G."/>
            <person name="Ivanikova N.V."/>
            <person name="Pinevich A.V."/>
        </authorList>
    </citation>
    <scope>NUCLEOTIDE SEQUENCE</scope>
    <source>
        <strain evidence="5">CALU 1027</strain>
    </source>
</reference>
<keyword evidence="3" id="KW-0732">Signal</keyword>
<accession>A0A0M2Q079</accession>
<evidence type="ECO:0000256" key="1">
    <source>
        <dbReference type="ARBA" id="ARBA00001913"/>
    </source>
</evidence>
<keyword evidence="2" id="KW-0479">Metal-binding</keyword>
<dbReference type="Proteomes" id="UP000034681">
    <property type="component" value="Unassembled WGS sequence"/>
</dbReference>
<comment type="cofactor">
    <cofactor evidence="1">
        <name>Ca(2+)</name>
        <dbReference type="ChEBI" id="CHEBI:29108"/>
    </cofactor>
</comment>
<organism evidence="5 6">
    <name type="scientific">Prochlorothrix hollandica PCC 9006 = CALU 1027</name>
    <dbReference type="NCBI Taxonomy" id="317619"/>
    <lineage>
        <taxon>Bacteria</taxon>
        <taxon>Bacillati</taxon>
        <taxon>Cyanobacteriota</taxon>
        <taxon>Cyanophyceae</taxon>
        <taxon>Prochlorotrichales</taxon>
        <taxon>Prochlorotrichaceae</taxon>
        <taxon>Prochlorothrix</taxon>
    </lineage>
</organism>
<dbReference type="EMBL" id="AJTX02000003">
    <property type="protein sequence ID" value="KKJ00723.1"/>
    <property type="molecule type" value="Genomic_DNA"/>
</dbReference>
<evidence type="ECO:0000313" key="6">
    <source>
        <dbReference type="Proteomes" id="UP000034681"/>
    </source>
</evidence>
<dbReference type="PANTHER" id="PTHR10357:SF215">
    <property type="entry name" value="ALPHA-AMYLASE 1"/>
    <property type="match status" value="1"/>
</dbReference>
<dbReference type="SUPFAM" id="SSF51445">
    <property type="entry name" value="(Trans)glycosidases"/>
    <property type="match status" value="1"/>
</dbReference>
<sequence>MIRRLLLLTLTVMVGLGLGLPLCPARAADLFPAVRGHLDNDVLYYITVDRFYDGDPSNNIPTAAFPLEGDLDAPTLAYNRANQALLPHLYDGSHRYVNLYWGGDLAGVLQKLDYLQDLGVTKLVLSGIQDSANSLLYNPGSNGYLYDQVKINQNGADPFYSQASAGFNQVWLKDWFELDEHLRDLTGDQRQPKNRFQILRRLLDEAGDRGMGILLELNLNSTSPYRTDLDYKPFDPHQSERWGMDNGAVYRHGDRVAEYISLTASNSSTAIDPPAPPSPLINPQGWFHEPIPLDYNRPTATMLEQAPINGLPDLNQENPQVAAYLLEAVRFWLNFNPQGVPIAGFYLPSIPNINVEFWQNLEQTVQEVRPDALLVAAYGDGGYRKAASVDWYEKTQDYSLVNYSFSTALRRFFGQDRGWDGRTAVLRESILGKAGRYYNYGSVQRLIHWILNPSESLEIPRHALDVVSEADAKGWVNFVDSPEQPRILSYYPAMTNQAYGSALKFMFASEGVPLLLYGDEAGLAVPHHPQHSGPFGIGGYPFNQQMMIWPGDGGWNDRLHTMTRSLVQLRRDYPVLRYGDTRFLFPANAQADKDLFMVREFEHCTQSPQECPDASRILYAYSTEGGNFLLNFDETQVSSVKDTDLDDPYPVLQGLVPLHLQPEEAKVLVLQSPSP</sequence>
<dbReference type="Gene3D" id="3.20.20.80">
    <property type="entry name" value="Glycosidases"/>
    <property type="match status" value="1"/>
</dbReference>
<dbReference type="InterPro" id="IPR017853">
    <property type="entry name" value="GH"/>
</dbReference>
<comment type="caution">
    <text evidence="5">The sequence shown here is derived from an EMBL/GenBank/DDBJ whole genome shotgun (WGS) entry which is preliminary data.</text>
</comment>
<dbReference type="eggNOG" id="COG0366">
    <property type="taxonomic scope" value="Bacteria"/>
</dbReference>
<dbReference type="PANTHER" id="PTHR10357">
    <property type="entry name" value="ALPHA-AMYLASE FAMILY MEMBER"/>
    <property type="match status" value="1"/>
</dbReference>
<proteinExistence type="predicted"/>
<gene>
    <name evidence="5" type="ORF">PROH_05475</name>
</gene>
<name>A0A0M2Q079_PROHO</name>
<evidence type="ECO:0000313" key="5">
    <source>
        <dbReference type="EMBL" id="KKJ00723.1"/>
    </source>
</evidence>
<dbReference type="AlphaFoldDB" id="A0A0M2Q079"/>
<evidence type="ECO:0000256" key="3">
    <source>
        <dbReference type="ARBA" id="ARBA00022729"/>
    </source>
</evidence>
<evidence type="ECO:0000256" key="2">
    <source>
        <dbReference type="ARBA" id="ARBA00022723"/>
    </source>
</evidence>
<dbReference type="STRING" id="317619.GCA_000332315_04513"/>
<dbReference type="GO" id="GO:0046872">
    <property type="term" value="F:metal ion binding"/>
    <property type="evidence" value="ECO:0007669"/>
    <property type="project" value="UniProtKB-KW"/>
</dbReference>
<dbReference type="RefSeq" id="WP_044077430.1">
    <property type="nucleotide sequence ID" value="NZ_KB235944.1"/>
</dbReference>
<dbReference type="GO" id="GO:0005975">
    <property type="term" value="P:carbohydrate metabolic process"/>
    <property type="evidence" value="ECO:0007669"/>
    <property type="project" value="InterPro"/>
</dbReference>
<evidence type="ECO:0000259" key="4">
    <source>
        <dbReference type="SMART" id="SM00642"/>
    </source>
</evidence>
<protein>
    <recommendedName>
        <fullName evidence="4">Glycosyl hydrolase family 13 catalytic domain-containing protein</fullName>
    </recommendedName>
</protein>
<dbReference type="SMART" id="SM00642">
    <property type="entry name" value="Aamy"/>
    <property type="match status" value="1"/>
</dbReference>
<keyword evidence="6" id="KW-1185">Reference proteome</keyword>
<dbReference type="InterPro" id="IPR006047">
    <property type="entry name" value="GH13_cat_dom"/>
</dbReference>
<dbReference type="Pfam" id="PF00128">
    <property type="entry name" value="Alpha-amylase"/>
    <property type="match status" value="1"/>
</dbReference>